<dbReference type="SUPFAM" id="SSF49464">
    <property type="entry name" value="Carboxypeptidase regulatory domain-like"/>
    <property type="match status" value="1"/>
</dbReference>
<keyword evidence="2" id="KW-1185">Reference proteome</keyword>
<dbReference type="EMBL" id="JAFMPT010000004">
    <property type="protein sequence ID" value="MCC1483854.1"/>
    <property type="molecule type" value="Genomic_DNA"/>
</dbReference>
<proteinExistence type="predicted"/>
<dbReference type="InterPro" id="IPR008969">
    <property type="entry name" value="CarboxyPept-like_regulatory"/>
</dbReference>
<dbReference type="Proteomes" id="UP000778797">
    <property type="component" value="Unassembled WGS sequence"/>
</dbReference>
<dbReference type="Gene3D" id="2.60.40.1120">
    <property type="entry name" value="Carboxypeptidase-like, regulatory domain"/>
    <property type="match status" value="1"/>
</dbReference>
<dbReference type="RefSeq" id="WP_227476302.1">
    <property type="nucleotide sequence ID" value="NZ_JAFMPT010000004.1"/>
</dbReference>
<dbReference type="Pfam" id="PF13715">
    <property type="entry name" value="CarbopepD_reg_2"/>
    <property type="match status" value="1"/>
</dbReference>
<protein>
    <submittedName>
        <fullName evidence="1">Carboxypeptidase-like regulatory domain-containing protein</fullName>
    </submittedName>
</protein>
<reference evidence="1" key="1">
    <citation type="submission" date="2021-03" db="EMBL/GenBank/DDBJ databases">
        <authorList>
            <person name="Ping X."/>
        </authorList>
    </citation>
    <scope>NUCLEOTIDE SEQUENCE</scope>
    <source>
        <strain evidence="1">E313</strain>
    </source>
</reference>
<sequence>MKKSLMTTLIWCFLTSLSHSTENIRLTGKILDEDTNEPIIYANILHQQKSTGTFSDQNGAFTLLINNGSKSDIILISHIGYETMSLTLEKAQKIEIFKLKPNKLEEIIITSKSKFKLKPFIRTLVKTYNDNRKKDPHIAIAYYNEKAKKNNEHIMFMESIGYSVFSGKIGNVAVYSNYKFFFDNSRAYVSDSRWLNENKFANKPSMPSAGNNLRALRVLEHQGILSKAKFNTYNFSQDSTYYTSDDRLVRRIHFKGKGENGFIDVYNSNYQILSIEYKTNNYFSALKNMELKAEITMRFNYFNDTPYLSMVNSYYNIDQLEHYCNLKIINQKFDTLNFSEQQYWNLNRYNNDPYLQYDLKLWDDFNIDNSEYKTVYKQLKSKGINLDKKFSDYTQRWLSGETYVSELSRRIIEDLKENF</sequence>
<evidence type="ECO:0000313" key="1">
    <source>
        <dbReference type="EMBL" id="MCC1483854.1"/>
    </source>
</evidence>
<accession>A0ABS8EKW2</accession>
<evidence type="ECO:0000313" key="2">
    <source>
        <dbReference type="Proteomes" id="UP000778797"/>
    </source>
</evidence>
<gene>
    <name evidence="1" type="ORF">J1C55_04565</name>
</gene>
<reference evidence="1" key="2">
    <citation type="submission" date="2021-10" db="EMBL/GenBank/DDBJ databases">
        <title>Genome of Winogradskyella sp. E313.</title>
        <authorList>
            <person name="Zhou Y."/>
        </authorList>
    </citation>
    <scope>NUCLEOTIDE SEQUENCE</scope>
    <source>
        <strain evidence="1">E313</strain>
    </source>
</reference>
<comment type="caution">
    <text evidence="1">The sequence shown here is derived from an EMBL/GenBank/DDBJ whole genome shotgun (WGS) entry which is preliminary data.</text>
</comment>
<organism evidence="1 2">
    <name type="scientific">Winogradskyella immobilis</name>
    <dbReference type="NCBI Taxonomy" id="2816852"/>
    <lineage>
        <taxon>Bacteria</taxon>
        <taxon>Pseudomonadati</taxon>
        <taxon>Bacteroidota</taxon>
        <taxon>Flavobacteriia</taxon>
        <taxon>Flavobacteriales</taxon>
        <taxon>Flavobacteriaceae</taxon>
        <taxon>Winogradskyella</taxon>
    </lineage>
</organism>
<name>A0ABS8EKW2_9FLAO</name>